<dbReference type="RefSeq" id="WP_101755377.1">
    <property type="nucleotide sequence ID" value="NZ_CP136962.1"/>
</dbReference>
<dbReference type="Proteomes" id="UP000234781">
    <property type="component" value="Chromosome"/>
</dbReference>
<dbReference type="EMBL" id="CP136962">
    <property type="protein sequence ID" value="WOS97113.1"/>
    <property type="molecule type" value="Genomic_DNA"/>
</dbReference>
<reference evidence="2" key="1">
    <citation type="submission" date="2017-12" db="EMBL/GenBank/DDBJ databases">
        <title>Phylogenetic diversity of female urinary microbiome.</title>
        <authorList>
            <person name="Thomas-White K."/>
            <person name="Wolfe A.J."/>
        </authorList>
    </citation>
    <scope>NUCLEOTIDE SEQUENCE [LARGE SCALE GENOMIC DNA]</scope>
    <source>
        <strain evidence="2">UMB0023</strain>
    </source>
</reference>
<protein>
    <submittedName>
        <fullName evidence="1">Uncharacterized protein</fullName>
    </submittedName>
</protein>
<evidence type="ECO:0000313" key="1">
    <source>
        <dbReference type="EMBL" id="WOS97113.1"/>
    </source>
</evidence>
<sequence>MKVLLIFLFVLVPFIWSYIKNFSQKNTAKMKVYLHIDRLYNYIISGQDREAFEELISFTREADQNPDLYYYFSELPFDRKKLACVAYVNELFKIYNQEKNITNDNSNAEFLMKMHTGYNTK</sequence>
<accession>A0A9X7I4R3</accession>
<evidence type="ECO:0000313" key="2">
    <source>
        <dbReference type="Proteomes" id="UP000234781"/>
    </source>
</evidence>
<gene>
    <name evidence="1" type="ORF">CYJ98_005865</name>
</gene>
<proteinExistence type="predicted"/>
<name>A0A9X7I4R3_NEIPE</name>
<keyword evidence="2" id="KW-1185">Reference proteome</keyword>
<dbReference type="AlphaFoldDB" id="A0A9X7I4R3"/>
<reference evidence="1 2" key="2">
    <citation type="submission" date="2023-10" db="EMBL/GenBank/DDBJ databases">
        <authorList>
            <person name="Choi B."/>
        </authorList>
    </citation>
    <scope>NUCLEOTIDE SEQUENCE [LARGE SCALE GENOMIC DNA]</scope>
    <source>
        <strain evidence="1 2">UMB0023</strain>
    </source>
</reference>
<organism evidence="1 2">
    <name type="scientific">Neisseria perflava</name>
    <dbReference type="NCBI Taxonomy" id="33053"/>
    <lineage>
        <taxon>Bacteria</taxon>
        <taxon>Pseudomonadati</taxon>
        <taxon>Pseudomonadota</taxon>
        <taxon>Betaproteobacteria</taxon>
        <taxon>Neisseriales</taxon>
        <taxon>Neisseriaceae</taxon>
        <taxon>Neisseria</taxon>
    </lineage>
</organism>